<gene>
    <name evidence="1" type="ORF">BN9_073220</name>
</gene>
<comment type="caution">
    <text evidence="1">The sequence shown here is derived from an EMBL/GenBank/DDBJ whole genome shotgun (WGS) entry which is preliminary data.</text>
</comment>
<protein>
    <submittedName>
        <fullName evidence="1">Uncharacterized protein</fullName>
    </submittedName>
</protein>
<name>A0A024GHR8_9STRA</name>
<evidence type="ECO:0000313" key="2">
    <source>
        <dbReference type="Proteomes" id="UP000053237"/>
    </source>
</evidence>
<sequence length="76" mass="8482">MISSSKTHKVLFLLCNASISSSHTAAIPSIHQEQDERVCYFKVLVQVIPPHRLRGVQAVEGRQISPLRVLLSSFLI</sequence>
<evidence type="ECO:0000313" key="1">
    <source>
        <dbReference type="EMBL" id="CCI46393.1"/>
    </source>
</evidence>
<reference evidence="1 2" key="1">
    <citation type="submission" date="2012-05" db="EMBL/GenBank/DDBJ databases">
        <title>Recombination and specialization in a pathogen metapopulation.</title>
        <authorList>
            <person name="Gardiner A."/>
            <person name="Kemen E."/>
            <person name="Schultz-Larsen T."/>
            <person name="MacLean D."/>
            <person name="Van Oosterhout C."/>
            <person name="Jones J.D.G."/>
        </authorList>
    </citation>
    <scope>NUCLEOTIDE SEQUENCE [LARGE SCALE GENOMIC DNA]</scope>
    <source>
        <strain evidence="1 2">Ac Nc2</strain>
    </source>
</reference>
<accession>A0A024GHR8</accession>
<dbReference type="AlphaFoldDB" id="A0A024GHR8"/>
<proteinExistence type="predicted"/>
<keyword evidence="2" id="KW-1185">Reference proteome</keyword>
<organism evidence="1 2">
    <name type="scientific">Albugo candida</name>
    <dbReference type="NCBI Taxonomy" id="65357"/>
    <lineage>
        <taxon>Eukaryota</taxon>
        <taxon>Sar</taxon>
        <taxon>Stramenopiles</taxon>
        <taxon>Oomycota</taxon>
        <taxon>Peronosporomycetes</taxon>
        <taxon>Albuginales</taxon>
        <taxon>Albuginaceae</taxon>
        <taxon>Albugo</taxon>
    </lineage>
</organism>
<dbReference type="EMBL" id="CAIX01000125">
    <property type="protein sequence ID" value="CCI46393.1"/>
    <property type="molecule type" value="Genomic_DNA"/>
</dbReference>
<dbReference type="InParanoid" id="A0A024GHR8"/>
<dbReference type="Proteomes" id="UP000053237">
    <property type="component" value="Unassembled WGS sequence"/>
</dbReference>